<protein>
    <recommendedName>
        <fullName evidence="3">Integrase catalytic domain-containing protein</fullName>
    </recommendedName>
</protein>
<name>A0A8X6WSF2_9ARAC</name>
<organism evidence="1 2">
    <name type="scientific">Trichonephila inaurata madagascariensis</name>
    <dbReference type="NCBI Taxonomy" id="2747483"/>
    <lineage>
        <taxon>Eukaryota</taxon>
        <taxon>Metazoa</taxon>
        <taxon>Ecdysozoa</taxon>
        <taxon>Arthropoda</taxon>
        <taxon>Chelicerata</taxon>
        <taxon>Arachnida</taxon>
        <taxon>Araneae</taxon>
        <taxon>Araneomorphae</taxon>
        <taxon>Entelegynae</taxon>
        <taxon>Araneoidea</taxon>
        <taxon>Nephilidae</taxon>
        <taxon>Trichonephila</taxon>
        <taxon>Trichonephila inaurata</taxon>
    </lineage>
</organism>
<dbReference type="AlphaFoldDB" id="A0A8X6WSF2"/>
<evidence type="ECO:0000313" key="1">
    <source>
        <dbReference type="EMBL" id="GFY40597.1"/>
    </source>
</evidence>
<proteinExistence type="predicted"/>
<evidence type="ECO:0000313" key="2">
    <source>
        <dbReference type="Proteomes" id="UP000886998"/>
    </source>
</evidence>
<sequence length="88" mass="10062">MNSNHSYHPSNGMVERLHRTLNKLFGVTIQKRTESLPVVLLGLRAASRRTQCILRWEKVFLEKTLVLPGEFLEPSSQTQLIPPSFFLG</sequence>
<accession>A0A8X6WSF2</accession>
<reference evidence="1" key="1">
    <citation type="submission" date="2020-08" db="EMBL/GenBank/DDBJ databases">
        <title>Multicomponent nature underlies the extraordinary mechanical properties of spider dragline silk.</title>
        <authorList>
            <person name="Kono N."/>
            <person name="Nakamura H."/>
            <person name="Mori M."/>
            <person name="Yoshida Y."/>
            <person name="Ohtoshi R."/>
            <person name="Malay A.D."/>
            <person name="Moran D.A.P."/>
            <person name="Tomita M."/>
            <person name="Numata K."/>
            <person name="Arakawa K."/>
        </authorList>
    </citation>
    <scope>NUCLEOTIDE SEQUENCE</scope>
</reference>
<gene>
    <name evidence="1" type="ORF">TNIN_338311</name>
</gene>
<keyword evidence="2" id="KW-1185">Reference proteome</keyword>
<dbReference type="Proteomes" id="UP000886998">
    <property type="component" value="Unassembled WGS sequence"/>
</dbReference>
<dbReference type="OrthoDB" id="422540at2759"/>
<comment type="caution">
    <text evidence="1">The sequence shown here is derived from an EMBL/GenBank/DDBJ whole genome shotgun (WGS) entry which is preliminary data.</text>
</comment>
<dbReference type="EMBL" id="BMAV01001987">
    <property type="protein sequence ID" value="GFY40597.1"/>
    <property type="molecule type" value="Genomic_DNA"/>
</dbReference>
<evidence type="ECO:0008006" key="3">
    <source>
        <dbReference type="Google" id="ProtNLM"/>
    </source>
</evidence>